<dbReference type="GO" id="GO:0004252">
    <property type="term" value="F:serine-type endopeptidase activity"/>
    <property type="evidence" value="ECO:0007669"/>
    <property type="project" value="UniProtKB-UniRule"/>
</dbReference>
<dbReference type="EMBL" id="MSFL01000004">
    <property type="protein sequence ID" value="PWY88958.1"/>
    <property type="molecule type" value="Genomic_DNA"/>
</dbReference>
<dbReference type="GeneID" id="37063920"/>
<dbReference type="InterPro" id="IPR050819">
    <property type="entry name" value="Tripeptidyl-peptidase_I"/>
</dbReference>
<dbReference type="Pfam" id="PF09286">
    <property type="entry name" value="Pro-kuma_activ"/>
    <property type="match status" value="1"/>
</dbReference>
<dbReference type="GO" id="GO:0006508">
    <property type="term" value="P:proteolysis"/>
    <property type="evidence" value="ECO:0007669"/>
    <property type="project" value="UniProtKB-KW"/>
</dbReference>
<keyword evidence="5 9" id="KW-0378">Hydrolase</keyword>
<keyword evidence="8" id="KW-0865">Zymogen</keyword>
<feature type="signal peptide" evidence="10">
    <location>
        <begin position="1"/>
        <end position="18"/>
    </location>
</feature>
<keyword evidence="7 9" id="KW-0106">Calcium</keyword>
<proteinExistence type="predicted"/>
<dbReference type="VEuPathDB" id="FungiDB:BO70DRAFT_350218"/>
<evidence type="ECO:0000256" key="10">
    <source>
        <dbReference type="SAM" id="SignalP"/>
    </source>
</evidence>
<evidence type="ECO:0000256" key="2">
    <source>
        <dbReference type="ARBA" id="ARBA00022670"/>
    </source>
</evidence>
<feature type="domain" description="Peptidase S53" evidence="11">
    <location>
        <begin position="212"/>
        <end position="647"/>
    </location>
</feature>
<dbReference type="GO" id="GO:0008240">
    <property type="term" value="F:tripeptidyl-peptidase activity"/>
    <property type="evidence" value="ECO:0007669"/>
    <property type="project" value="TreeGrafter"/>
</dbReference>
<evidence type="ECO:0000256" key="7">
    <source>
        <dbReference type="ARBA" id="ARBA00022837"/>
    </source>
</evidence>
<dbReference type="AlphaFoldDB" id="A0A317WVS8"/>
<dbReference type="PROSITE" id="PS51695">
    <property type="entry name" value="SEDOLISIN"/>
    <property type="match status" value="1"/>
</dbReference>
<evidence type="ECO:0000256" key="4">
    <source>
        <dbReference type="ARBA" id="ARBA00022729"/>
    </source>
</evidence>
<evidence type="ECO:0000256" key="5">
    <source>
        <dbReference type="ARBA" id="ARBA00022801"/>
    </source>
</evidence>
<dbReference type="PANTHER" id="PTHR14218">
    <property type="entry name" value="PROTEASE S8 TRIPEPTIDYL PEPTIDASE I CLN2"/>
    <property type="match status" value="1"/>
</dbReference>
<feature type="chain" id="PRO_5016294416" evidence="10">
    <location>
        <begin position="19"/>
        <end position="648"/>
    </location>
</feature>
<keyword evidence="4 10" id="KW-0732">Signal</keyword>
<evidence type="ECO:0000256" key="1">
    <source>
        <dbReference type="ARBA" id="ARBA00004239"/>
    </source>
</evidence>
<evidence type="ECO:0000313" key="12">
    <source>
        <dbReference type="EMBL" id="PWY88958.1"/>
    </source>
</evidence>
<dbReference type="PANTHER" id="PTHR14218:SF19">
    <property type="entry name" value="SERINE PROTEASE AORO, PUTATIVE (AFU_ORTHOLOGUE AFUA_6G10250)-RELATED"/>
    <property type="match status" value="1"/>
</dbReference>
<feature type="active site" description="Charge relay system" evidence="9">
    <location>
        <position position="292"/>
    </location>
</feature>
<evidence type="ECO:0000313" key="13">
    <source>
        <dbReference type="Proteomes" id="UP000247233"/>
    </source>
</evidence>
<dbReference type="GO" id="GO:0005576">
    <property type="term" value="C:extracellular region"/>
    <property type="evidence" value="ECO:0007669"/>
    <property type="project" value="UniProtKB-SubCell"/>
</dbReference>
<dbReference type="Gene3D" id="3.40.50.200">
    <property type="entry name" value="Peptidase S8/S53 domain"/>
    <property type="match status" value="1"/>
</dbReference>
<keyword evidence="6 9" id="KW-0720">Serine protease</keyword>
<sequence>MRLFSTLFSLTLAVSAVALPTTDHVVHERRTSTPSRWEKTARVNGTEQVLVRIGLAQSNLDHAYEYLMSVSDSVSPNYGKFWTSDEVISTFAPSDETVAAVESWLVNAGVAKSRLVHTKNQGWIVFESTATEAESLLRTKYYQYTDKLTGSKAIAAEEYRVPQTIQKHIDFVKPGVLLPIPSKDRSAKRTRKFKPTRQASANASSLSTCDEMITPACVAALYKIPHSSPNVSANNSLGIFEEGDYYSQEDLNLFFANFTPYIPQGTHPKPAFIDGAEAPVPVADAGAESDLDFQLAYPIIYPQTITLFQTDDYNYASGEIETDGFFNTFLDAVDGSYCTYCAYGECGDDPNLDPVYPDNSTGGYTGQLMCGVYKPTNVISVSYGGQESDLPAYYQQRQCNEFLKLGLQGTSILFASGDDGVAGPAGDDTANGCLGNGTIFSPAFPNRFSCPYVTNVGATKLYPNHTIADGESSVVDPVGHPYSVAYSSGGGFSNIYTIPDYQAAAVAEYFKNHNPPYPYYEGNASFGKNGGVYNRLGRGYPDVAANGDNIAEFWEGEFILDGGTSASTPIFSSVINRIIEKRIAAGKGPLGFLNPVLYRNAHALNDITNGSNPGCGTEGFYTAPGWDPVSGLGTPNFPKLLDVFMGLP</sequence>
<comment type="cofactor">
    <cofactor evidence="9">
        <name>Ca(2+)</name>
        <dbReference type="ChEBI" id="CHEBI:29108"/>
    </cofactor>
    <text evidence="9">Binds 1 Ca(2+) ion per subunit.</text>
</comment>
<comment type="caution">
    <text evidence="12">The sequence shown here is derived from an EMBL/GenBank/DDBJ whole genome shotgun (WGS) entry which is preliminary data.</text>
</comment>
<reference evidence="12 13" key="1">
    <citation type="submission" date="2016-12" db="EMBL/GenBank/DDBJ databases">
        <title>The genomes of Aspergillus section Nigri reveals drivers in fungal speciation.</title>
        <authorList>
            <consortium name="DOE Joint Genome Institute"/>
            <person name="Vesth T.C."/>
            <person name="Nybo J."/>
            <person name="Theobald S."/>
            <person name="Brandl J."/>
            <person name="Frisvad J.C."/>
            <person name="Nielsen K.F."/>
            <person name="Lyhne E.K."/>
            <person name="Kogle M.E."/>
            <person name="Kuo A."/>
            <person name="Riley R."/>
            <person name="Clum A."/>
            <person name="Nolan M."/>
            <person name="Lipzen A."/>
            <person name="Salamov A."/>
            <person name="Henrissat B."/>
            <person name="Wiebenga A."/>
            <person name="De Vries R.P."/>
            <person name="Grigoriev I.V."/>
            <person name="Mortensen U.H."/>
            <person name="Andersen M.R."/>
            <person name="Baker S.E."/>
        </authorList>
    </citation>
    <scope>NUCLEOTIDE SEQUENCE [LARGE SCALE GENOMIC DNA]</scope>
    <source>
        <strain evidence="12 13">CBS 117.55</strain>
    </source>
</reference>
<dbReference type="InterPro" id="IPR030400">
    <property type="entry name" value="Sedolisin_dom"/>
</dbReference>
<evidence type="ECO:0000256" key="3">
    <source>
        <dbReference type="ARBA" id="ARBA00022723"/>
    </source>
</evidence>
<feature type="binding site" evidence="9">
    <location>
        <position position="607"/>
    </location>
    <ligand>
        <name>Ca(2+)</name>
        <dbReference type="ChEBI" id="CHEBI:29108"/>
    </ligand>
</feature>
<dbReference type="SUPFAM" id="SSF54897">
    <property type="entry name" value="Protease propeptides/inhibitors"/>
    <property type="match status" value="1"/>
</dbReference>
<feature type="binding site" evidence="9">
    <location>
        <position position="606"/>
    </location>
    <ligand>
        <name>Ca(2+)</name>
        <dbReference type="ChEBI" id="CHEBI:29108"/>
    </ligand>
</feature>
<dbReference type="Proteomes" id="UP000247233">
    <property type="component" value="Unassembled WGS sequence"/>
</dbReference>
<evidence type="ECO:0000256" key="6">
    <source>
        <dbReference type="ARBA" id="ARBA00022825"/>
    </source>
</evidence>
<keyword evidence="13" id="KW-1185">Reference proteome</keyword>
<evidence type="ECO:0000256" key="8">
    <source>
        <dbReference type="ARBA" id="ARBA00023145"/>
    </source>
</evidence>
<dbReference type="InterPro" id="IPR015366">
    <property type="entry name" value="S53_propep"/>
</dbReference>
<evidence type="ECO:0000259" key="11">
    <source>
        <dbReference type="PROSITE" id="PS51695"/>
    </source>
</evidence>
<dbReference type="CDD" id="cd04056">
    <property type="entry name" value="Peptidases_S53"/>
    <property type="match status" value="1"/>
</dbReference>
<name>A0A317WVS8_9EURO</name>
<organism evidence="12 13">
    <name type="scientific">Aspergillus heteromorphus CBS 117.55</name>
    <dbReference type="NCBI Taxonomy" id="1448321"/>
    <lineage>
        <taxon>Eukaryota</taxon>
        <taxon>Fungi</taxon>
        <taxon>Dikarya</taxon>
        <taxon>Ascomycota</taxon>
        <taxon>Pezizomycotina</taxon>
        <taxon>Eurotiomycetes</taxon>
        <taxon>Eurotiomycetidae</taxon>
        <taxon>Eurotiales</taxon>
        <taxon>Aspergillaceae</taxon>
        <taxon>Aspergillus</taxon>
        <taxon>Aspergillus subgen. Circumdati</taxon>
    </lineage>
</organism>
<comment type="subcellular location">
    <subcellularLocation>
        <location evidence="1">Secreted</location>
        <location evidence="1">Extracellular space</location>
    </subcellularLocation>
</comment>
<protein>
    <submittedName>
        <fullName evidence="12">Aorsin</fullName>
    </submittedName>
</protein>
<feature type="binding site" evidence="9">
    <location>
        <position position="625"/>
    </location>
    <ligand>
        <name>Ca(2+)</name>
        <dbReference type="ChEBI" id="CHEBI:29108"/>
    </ligand>
</feature>
<keyword evidence="3 9" id="KW-0479">Metal-binding</keyword>
<dbReference type="OrthoDB" id="409122at2759"/>
<accession>A0A317WVS8</accession>
<dbReference type="GO" id="GO:0046872">
    <property type="term" value="F:metal ion binding"/>
    <property type="evidence" value="ECO:0007669"/>
    <property type="project" value="UniProtKB-UniRule"/>
</dbReference>
<dbReference type="SUPFAM" id="SSF52743">
    <property type="entry name" value="Subtilisin-like"/>
    <property type="match status" value="1"/>
</dbReference>
<evidence type="ECO:0000256" key="9">
    <source>
        <dbReference type="PROSITE-ProRule" id="PRU01032"/>
    </source>
</evidence>
<gene>
    <name evidence="12" type="ORF">BO70DRAFT_350218</name>
</gene>
<feature type="active site" description="Charge relay system" evidence="9">
    <location>
        <position position="288"/>
    </location>
</feature>
<keyword evidence="2 9" id="KW-0645">Protease</keyword>
<dbReference type="InterPro" id="IPR036852">
    <property type="entry name" value="Peptidase_S8/S53_dom_sf"/>
</dbReference>
<dbReference type="SMART" id="SM00944">
    <property type="entry name" value="Pro-kuma_activ"/>
    <property type="match status" value="1"/>
</dbReference>
<feature type="binding site" evidence="9">
    <location>
        <position position="627"/>
    </location>
    <ligand>
        <name>Ca(2+)</name>
        <dbReference type="ChEBI" id="CHEBI:29108"/>
    </ligand>
</feature>
<dbReference type="CDD" id="cd11377">
    <property type="entry name" value="Pro-peptidase_S53"/>
    <property type="match status" value="1"/>
</dbReference>
<dbReference type="STRING" id="1448321.A0A317WVS8"/>
<dbReference type="RefSeq" id="XP_025402145.1">
    <property type="nucleotide sequence ID" value="XM_025541683.1"/>
</dbReference>
<feature type="active site" description="Charge relay system" evidence="9">
    <location>
        <position position="565"/>
    </location>
</feature>